<dbReference type="PANTHER" id="PTHR12300:SF34">
    <property type="entry name" value="RECEPTOR EXPRESSION-ENHANCING PROTEIN"/>
    <property type="match status" value="1"/>
</dbReference>
<dbReference type="InterPro" id="IPR004345">
    <property type="entry name" value="TB2_DP1_HVA22"/>
</dbReference>
<reference evidence="2" key="1">
    <citation type="submission" date="2017-02" db="UniProtKB">
        <authorList>
            <consortium name="WormBaseParasite"/>
        </authorList>
    </citation>
    <scope>IDENTIFICATION</scope>
</reference>
<keyword evidence="1" id="KW-0472">Membrane</keyword>
<comment type="caution">
    <text evidence="1">Lacks conserved residue(s) required for the propagation of feature annotation.</text>
</comment>
<keyword evidence="1" id="KW-1133">Transmembrane helix</keyword>
<dbReference type="WBParaSite" id="HPLM_0000617601-mRNA-1">
    <property type="protein sequence ID" value="HPLM_0000617601-mRNA-1"/>
    <property type="gene ID" value="HPLM_0000617601"/>
</dbReference>
<accession>A0A0N4W7P9</accession>
<comment type="subcellular location">
    <subcellularLocation>
        <location evidence="1">Membrane</location>
        <topology evidence="1">Multi-pass membrane protein</topology>
    </subcellularLocation>
</comment>
<protein>
    <recommendedName>
        <fullName evidence="1">Receptor expression-enhancing protein</fullName>
    </recommendedName>
</protein>
<evidence type="ECO:0000313" key="2">
    <source>
        <dbReference type="WBParaSite" id="HPLM_0000617601-mRNA-1"/>
    </source>
</evidence>
<dbReference type="AlphaFoldDB" id="A0A0N4W7P9"/>
<evidence type="ECO:0000256" key="1">
    <source>
        <dbReference type="RuleBase" id="RU362006"/>
    </source>
</evidence>
<comment type="similarity">
    <text evidence="1">Belongs to the DP1 family.</text>
</comment>
<organism evidence="2">
    <name type="scientific">Haemonchus placei</name>
    <name type="common">Barber's pole worm</name>
    <dbReference type="NCBI Taxonomy" id="6290"/>
    <lineage>
        <taxon>Eukaryota</taxon>
        <taxon>Metazoa</taxon>
        <taxon>Ecdysozoa</taxon>
        <taxon>Nematoda</taxon>
        <taxon>Chromadorea</taxon>
        <taxon>Rhabditida</taxon>
        <taxon>Rhabditina</taxon>
        <taxon>Rhabditomorpha</taxon>
        <taxon>Strongyloidea</taxon>
        <taxon>Trichostrongylidae</taxon>
        <taxon>Haemonchus</taxon>
    </lineage>
</organism>
<proteinExistence type="inferred from homology"/>
<dbReference type="Pfam" id="PF03134">
    <property type="entry name" value="TB2_DP1_HVA22"/>
    <property type="match status" value="1"/>
</dbReference>
<dbReference type="OMA" id="YWVAKAA"/>
<sequence>LVIGAAAQFVCNIIGIAYPIYASVKAVRTEDTNDDTQWLIYWCVFATFAILDFFASSIMQWFPFYWLLKALFLIFLHLPQTMGAHFLFYVYVDPMVTAIDGYFAKRNKQQ</sequence>
<feature type="transmembrane region" description="Helical" evidence="1">
    <location>
        <begin position="38"/>
        <end position="55"/>
    </location>
</feature>
<dbReference type="PANTHER" id="PTHR12300">
    <property type="entry name" value="HVA22-LIKE PROTEINS"/>
    <property type="match status" value="1"/>
</dbReference>
<keyword evidence="1" id="KW-0812">Transmembrane</keyword>
<dbReference type="GO" id="GO:0016020">
    <property type="term" value="C:membrane"/>
    <property type="evidence" value="ECO:0007669"/>
    <property type="project" value="UniProtKB-SubCell"/>
</dbReference>
<name>A0A0N4W7P9_HAEPC</name>